<feature type="compositionally biased region" description="Polar residues" evidence="1">
    <location>
        <begin position="58"/>
        <end position="71"/>
    </location>
</feature>
<dbReference type="EMBL" id="DF839181">
    <property type="protein sequence ID" value="GAT43572.1"/>
    <property type="molecule type" value="Genomic_DNA"/>
</dbReference>
<dbReference type="Proteomes" id="UP000815677">
    <property type="component" value="Unassembled WGS sequence"/>
</dbReference>
<proteinExistence type="predicted"/>
<sequence>MPPYTPSNEWPTRKMTRKEHALLKAPSGSRHRPNLAGYRRSGMNQQRDEHSPLREDCSPTSSILLSERSTPTPTRWKNYPLHGLNAERLVIIHCGDANKRFWSQYTVKPTKLPPTRTATNDDRNHRIPIMSKNPFPASLPRTASPRLRGTEQRGKGKTPLYYLAWRIGPHDIIPGRSGYDYHGFHHDFVDNWNAIDKPVSREL</sequence>
<accession>A0ABQ0KXZ5</accession>
<reference evidence="2" key="1">
    <citation type="submission" date="2014-09" db="EMBL/GenBank/DDBJ databases">
        <title>Genome sequence of the luminous mushroom Mycena chlorophos for searching fungal bioluminescence genes.</title>
        <authorList>
            <person name="Tanaka Y."/>
            <person name="Kasuga D."/>
            <person name="Oba Y."/>
            <person name="Hase S."/>
            <person name="Sato K."/>
            <person name="Oba Y."/>
            <person name="Sakakibara Y."/>
        </authorList>
    </citation>
    <scope>NUCLEOTIDE SEQUENCE</scope>
</reference>
<gene>
    <name evidence="2" type="ORF">MCHLO_01246</name>
</gene>
<name>A0ABQ0KXZ5_MYCCL</name>
<protein>
    <submittedName>
        <fullName evidence="2">Uncharacterized protein</fullName>
    </submittedName>
</protein>
<feature type="region of interest" description="Disordered" evidence="1">
    <location>
        <begin position="112"/>
        <end position="154"/>
    </location>
</feature>
<evidence type="ECO:0000313" key="3">
    <source>
        <dbReference type="Proteomes" id="UP000815677"/>
    </source>
</evidence>
<keyword evidence="3" id="KW-1185">Reference proteome</keyword>
<feature type="compositionally biased region" description="Basic and acidic residues" evidence="1">
    <location>
        <begin position="46"/>
        <end position="57"/>
    </location>
</feature>
<evidence type="ECO:0000313" key="2">
    <source>
        <dbReference type="EMBL" id="GAT43572.1"/>
    </source>
</evidence>
<feature type="region of interest" description="Disordered" evidence="1">
    <location>
        <begin position="1"/>
        <end position="71"/>
    </location>
</feature>
<evidence type="ECO:0000256" key="1">
    <source>
        <dbReference type="SAM" id="MobiDB-lite"/>
    </source>
</evidence>
<organism evidence="2 3">
    <name type="scientific">Mycena chlorophos</name>
    <name type="common">Agaric fungus</name>
    <name type="synonym">Agaricus chlorophos</name>
    <dbReference type="NCBI Taxonomy" id="658473"/>
    <lineage>
        <taxon>Eukaryota</taxon>
        <taxon>Fungi</taxon>
        <taxon>Dikarya</taxon>
        <taxon>Basidiomycota</taxon>
        <taxon>Agaricomycotina</taxon>
        <taxon>Agaricomycetes</taxon>
        <taxon>Agaricomycetidae</taxon>
        <taxon>Agaricales</taxon>
        <taxon>Marasmiineae</taxon>
        <taxon>Mycenaceae</taxon>
        <taxon>Mycena</taxon>
    </lineage>
</organism>
<feature type="compositionally biased region" description="Polar residues" evidence="1">
    <location>
        <begin position="1"/>
        <end position="10"/>
    </location>
</feature>